<proteinExistence type="predicted"/>
<dbReference type="AlphaFoldDB" id="A0A254MYZ8"/>
<evidence type="ECO:0000313" key="2">
    <source>
        <dbReference type="EMBL" id="OWQ96476.1"/>
    </source>
</evidence>
<sequence length="187" mass="19717">MIKLGAQQKVAVDTNFLVALVDASLGDDDRARIDEFVASMEKSKGQVVIPMPALAEFLAGAEQAGLEYLDKLERKAYIEVAPFDRKAATECALLDAAAYGRATRAAASGKDAAAAKKDGGNGNRQKVKVDRQIVAIAKACGAKAIISADDGVRAAALRAGIQHWTIGDLPLPDSARQHKLPLDPRPA</sequence>
<evidence type="ECO:0000313" key="3">
    <source>
        <dbReference type="Proteomes" id="UP000197446"/>
    </source>
</evidence>
<dbReference type="Gene3D" id="3.40.50.1010">
    <property type="entry name" value="5'-nuclease"/>
    <property type="match status" value="1"/>
</dbReference>
<gene>
    <name evidence="2" type="ORF">CDO81_27215</name>
</gene>
<reference evidence="2 3" key="1">
    <citation type="journal article" date="2007" name="Int. J. Syst. Evol. Microbiol.">
        <title>Description of Pelomonas aquatica sp. nov. and Pelomonas puraquae sp. nov., isolated from industrial and haemodialysis water.</title>
        <authorList>
            <person name="Gomila M."/>
            <person name="Bowien B."/>
            <person name="Falsen E."/>
            <person name="Moore E.R."/>
            <person name="Lalucat J."/>
        </authorList>
    </citation>
    <scope>NUCLEOTIDE SEQUENCE [LARGE SCALE GENOMIC DNA]</scope>
    <source>
        <strain evidence="2 3">CCUG 52769</strain>
    </source>
</reference>
<comment type="caution">
    <text evidence="2">The sequence shown here is derived from an EMBL/GenBank/DDBJ whole genome shotgun (WGS) entry which is preliminary data.</text>
</comment>
<dbReference type="SUPFAM" id="SSF88723">
    <property type="entry name" value="PIN domain-like"/>
    <property type="match status" value="1"/>
</dbReference>
<accession>A0A254MYZ8</accession>
<dbReference type="EMBL" id="NISI01000029">
    <property type="protein sequence ID" value="OWQ96476.1"/>
    <property type="molecule type" value="Genomic_DNA"/>
</dbReference>
<name>A0A254MYZ8_9BURK</name>
<organism evidence="2 3">
    <name type="scientific">Roseateles puraquae</name>
    <dbReference type="NCBI Taxonomy" id="431059"/>
    <lineage>
        <taxon>Bacteria</taxon>
        <taxon>Pseudomonadati</taxon>
        <taxon>Pseudomonadota</taxon>
        <taxon>Betaproteobacteria</taxon>
        <taxon>Burkholderiales</taxon>
        <taxon>Sphaerotilaceae</taxon>
        <taxon>Roseateles</taxon>
    </lineage>
</organism>
<evidence type="ECO:0000259" key="1">
    <source>
        <dbReference type="Pfam" id="PF01850"/>
    </source>
</evidence>
<dbReference type="Pfam" id="PF01850">
    <property type="entry name" value="PIN"/>
    <property type="match status" value="1"/>
</dbReference>
<dbReference type="CDD" id="cd09871">
    <property type="entry name" value="PIN_MtVapC28-VapC30-like"/>
    <property type="match status" value="1"/>
</dbReference>
<dbReference type="InterPro" id="IPR002716">
    <property type="entry name" value="PIN_dom"/>
</dbReference>
<keyword evidence="3" id="KW-1185">Reference proteome</keyword>
<dbReference type="InterPro" id="IPR029060">
    <property type="entry name" value="PIN-like_dom_sf"/>
</dbReference>
<dbReference type="OrthoDB" id="6687089at2"/>
<dbReference type="Proteomes" id="UP000197446">
    <property type="component" value="Unassembled WGS sequence"/>
</dbReference>
<protein>
    <recommendedName>
        <fullName evidence="1">PIN domain-containing protein</fullName>
    </recommendedName>
</protein>
<dbReference type="RefSeq" id="WP_088486410.1">
    <property type="nucleotide sequence ID" value="NZ_NISI01000029.1"/>
</dbReference>
<feature type="domain" description="PIN" evidence="1">
    <location>
        <begin position="11"/>
        <end position="155"/>
    </location>
</feature>